<feature type="region of interest" description="Disordered" evidence="1">
    <location>
        <begin position="54"/>
        <end position="77"/>
    </location>
</feature>
<name>A0A1X3H131_9BRAD</name>
<dbReference type="Proteomes" id="UP000193553">
    <property type="component" value="Unassembled WGS sequence"/>
</dbReference>
<protein>
    <submittedName>
        <fullName evidence="2">Uncharacterized protein</fullName>
    </submittedName>
</protein>
<proteinExistence type="predicted"/>
<accession>A0A1X3H131</accession>
<comment type="caution">
    <text evidence="2">The sequence shown here is derived from an EMBL/GenBank/DDBJ whole genome shotgun (WGS) entry which is preliminary data.</text>
</comment>
<keyword evidence="5" id="KW-1185">Reference proteome</keyword>
<evidence type="ECO:0000256" key="1">
    <source>
        <dbReference type="SAM" id="MobiDB-lite"/>
    </source>
</evidence>
<dbReference type="AlphaFoldDB" id="A0A1X3H131"/>
<dbReference type="EMBL" id="NAFK01000178">
    <property type="protein sequence ID" value="OSJ20413.1"/>
    <property type="molecule type" value="Genomic_DNA"/>
</dbReference>
<evidence type="ECO:0000313" key="3">
    <source>
        <dbReference type="EMBL" id="OSJ20413.1"/>
    </source>
</evidence>
<reference evidence="4 5" key="1">
    <citation type="submission" date="2017-03" db="EMBL/GenBank/DDBJ databases">
        <title>Whole genome sequences of fourteen strains of Bradyrhizobium canariense and one strain of Bradyrhizobium japonicum isolated from Lupinus (Papilionoideae: Genisteae) species in Algeria.</title>
        <authorList>
            <person name="Crovadore J."/>
            <person name="Chekireb D."/>
            <person name="Brachmann A."/>
            <person name="Chablais R."/>
            <person name="Cochard B."/>
            <person name="Lefort F."/>
        </authorList>
    </citation>
    <scope>NUCLEOTIDE SEQUENCE [LARGE SCALE GENOMIC DNA]</scope>
    <source>
        <strain evidence="2 4">UBMA195</strain>
        <strain evidence="3 5">UBMAN05</strain>
    </source>
</reference>
<evidence type="ECO:0000313" key="4">
    <source>
        <dbReference type="Proteomes" id="UP000193553"/>
    </source>
</evidence>
<sequence>MAVATGGVIAAAVVIITAGAEAEAITMAGGTIATGKRHYCPEIGVGWPLNASDPQSLALPDGQNPPHAGQSIGSPIF</sequence>
<dbReference type="Proteomes" id="UP000193884">
    <property type="component" value="Unassembled WGS sequence"/>
</dbReference>
<dbReference type="EMBL" id="NAFI01000184">
    <property type="protein sequence ID" value="OSJ04714.1"/>
    <property type="molecule type" value="Genomic_DNA"/>
</dbReference>
<organism evidence="2 4">
    <name type="scientific">Bradyrhizobium canariense</name>
    <dbReference type="NCBI Taxonomy" id="255045"/>
    <lineage>
        <taxon>Bacteria</taxon>
        <taxon>Pseudomonadati</taxon>
        <taxon>Pseudomonadota</taxon>
        <taxon>Alphaproteobacteria</taxon>
        <taxon>Hyphomicrobiales</taxon>
        <taxon>Nitrobacteraceae</taxon>
        <taxon>Bradyrhizobium</taxon>
    </lineage>
</organism>
<evidence type="ECO:0000313" key="2">
    <source>
        <dbReference type="EMBL" id="OSJ04714.1"/>
    </source>
</evidence>
<gene>
    <name evidence="3" type="ORF">BST63_38355</name>
    <name evidence="2" type="ORF">BSZ18_28530</name>
</gene>
<evidence type="ECO:0000313" key="5">
    <source>
        <dbReference type="Proteomes" id="UP000193884"/>
    </source>
</evidence>